<dbReference type="SUPFAM" id="SSF54791">
    <property type="entry name" value="Eukaryotic type KH-domain (KH-domain type I)"/>
    <property type="match status" value="1"/>
</dbReference>
<feature type="region of interest" description="Disordered" evidence="2">
    <location>
        <begin position="1"/>
        <end position="70"/>
    </location>
</feature>
<evidence type="ECO:0000256" key="1">
    <source>
        <dbReference type="PROSITE-ProRule" id="PRU00117"/>
    </source>
</evidence>
<accession>A0A6A6UVX7</accession>
<dbReference type="PANTHER" id="PTHR15744">
    <property type="entry name" value="BLOM7"/>
    <property type="match status" value="1"/>
</dbReference>
<dbReference type="OrthoDB" id="397265at2759"/>
<dbReference type="CDD" id="cd22386">
    <property type="entry name" value="KH-I_KHDC4_rpt2"/>
    <property type="match status" value="1"/>
</dbReference>
<feature type="compositionally biased region" description="Basic and acidic residues" evidence="2">
    <location>
        <begin position="399"/>
        <end position="425"/>
    </location>
</feature>
<evidence type="ECO:0000256" key="2">
    <source>
        <dbReference type="SAM" id="MobiDB-lite"/>
    </source>
</evidence>
<proteinExistence type="predicted"/>
<evidence type="ECO:0000313" key="5">
    <source>
        <dbReference type="Proteomes" id="UP000799440"/>
    </source>
</evidence>
<dbReference type="PANTHER" id="PTHR15744:SF0">
    <property type="entry name" value="KH HOMOLOGY DOMAIN-CONTAINING PROTEIN 4"/>
    <property type="match status" value="1"/>
</dbReference>
<feature type="domain" description="K Homology" evidence="3">
    <location>
        <begin position="285"/>
        <end position="372"/>
    </location>
</feature>
<evidence type="ECO:0000259" key="3">
    <source>
        <dbReference type="SMART" id="SM00322"/>
    </source>
</evidence>
<sequence length="561" mass="60801">MSDDRPRSRFDRTDPPPRSRFDRRSRSPVSRHSESRRTRSPAARETADSPAPETAKSKLDKEAAAAAAKAAAERISKQLAAKKGIQSVDVPPIRTVRSSSVVSAGLSPSDPKRSVASPPVGRSPSANKAGFGEVYQQDGDYIQDIEINDLRNRYTLTKGGTQKKVNSFCCPTDTLRTRIPFRLLWPASLRYWCRYAASLTSDFRLATDALQDVTTRGSYLPDKSMATAANPPLFLRVTHQTKEGLERAVGMIRDLMEQDLPNLVDERRFRRREPEVERDEFGRRKWPEEKIPIDLEPISGFNLRAQVVGRGGDHVKYIQQETGCRVQIKGRGSGFLEPLSGQEADEPMFLHIAGPRPEGVAKAKELSEELLAKVKADYHAFKERPPHLRYGGDSYSNGRGDRGDRGYGDRGDRGDRGGYGDRERSQSQSYGYGVGYGGGDAAPAAQAQYPGAAPAAAGGQDMMAYYQQYAAYYAEHPEQDPYAAYGGFAAAMSAYYQQYYQAGAGSAASPAPGAGGAPPPPPPSEPAPPGGVPPPPPPPPPSGSPPGYNAVCCPSCVFSSG</sequence>
<dbReference type="InterPro" id="IPR055256">
    <property type="entry name" value="KH_1_KHDC4/BBP-like"/>
</dbReference>
<dbReference type="EMBL" id="MU006609">
    <property type="protein sequence ID" value="KAF2742422.1"/>
    <property type="molecule type" value="Genomic_DNA"/>
</dbReference>
<dbReference type="Pfam" id="PF23469">
    <property type="entry name" value="KH_12"/>
    <property type="match status" value="1"/>
</dbReference>
<dbReference type="PROSITE" id="PS50084">
    <property type="entry name" value="KH_TYPE_1"/>
    <property type="match status" value="1"/>
</dbReference>
<feature type="compositionally biased region" description="Low complexity" evidence="2">
    <location>
        <begin position="389"/>
        <end position="398"/>
    </location>
</feature>
<dbReference type="InterPro" id="IPR031121">
    <property type="entry name" value="RIK/BLOM7"/>
</dbReference>
<dbReference type="AlphaFoldDB" id="A0A6A6UVX7"/>
<evidence type="ECO:0000313" key="4">
    <source>
        <dbReference type="EMBL" id="KAF2742422.1"/>
    </source>
</evidence>
<feature type="region of interest" description="Disordered" evidence="2">
    <location>
        <begin position="385"/>
        <end position="434"/>
    </location>
</feature>
<protein>
    <recommendedName>
        <fullName evidence="3">K Homology domain-containing protein</fullName>
    </recommendedName>
</protein>
<dbReference type="InterPro" id="IPR004087">
    <property type="entry name" value="KH_dom"/>
</dbReference>
<feature type="compositionally biased region" description="Low complexity" evidence="2">
    <location>
        <begin position="99"/>
        <end position="109"/>
    </location>
</feature>
<dbReference type="GO" id="GO:0005634">
    <property type="term" value="C:nucleus"/>
    <property type="evidence" value="ECO:0007669"/>
    <property type="project" value="InterPro"/>
</dbReference>
<keyword evidence="1" id="KW-0694">RNA-binding</keyword>
<keyword evidence="5" id="KW-1185">Reference proteome</keyword>
<feature type="region of interest" description="Disordered" evidence="2">
    <location>
        <begin position="99"/>
        <end position="131"/>
    </location>
</feature>
<dbReference type="InterPro" id="IPR056149">
    <property type="entry name" value="PRP5/DDX46/KHDC4_KH"/>
</dbReference>
<dbReference type="FunFam" id="3.30.1370.10:FF:000037">
    <property type="entry name" value="KH domain protein"/>
    <property type="match status" value="1"/>
</dbReference>
<feature type="compositionally biased region" description="Basic and acidic residues" evidence="2">
    <location>
        <begin position="1"/>
        <end position="37"/>
    </location>
</feature>
<dbReference type="GO" id="GO:0003723">
    <property type="term" value="F:RNA binding"/>
    <property type="evidence" value="ECO:0007669"/>
    <property type="project" value="UniProtKB-UniRule"/>
</dbReference>
<organism evidence="4 5">
    <name type="scientific">Sporormia fimetaria CBS 119925</name>
    <dbReference type="NCBI Taxonomy" id="1340428"/>
    <lineage>
        <taxon>Eukaryota</taxon>
        <taxon>Fungi</taxon>
        <taxon>Dikarya</taxon>
        <taxon>Ascomycota</taxon>
        <taxon>Pezizomycotina</taxon>
        <taxon>Dothideomycetes</taxon>
        <taxon>Pleosporomycetidae</taxon>
        <taxon>Pleosporales</taxon>
        <taxon>Sporormiaceae</taxon>
        <taxon>Sporormia</taxon>
    </lineage>
</organism>
<dbReference type="Proteomes" id="UP000799440">
    <property type="component" value="Unassembled WGS sequence"/>
</dbReference>
<feature type="compositionally biased region" description="Pro residues" evidence="2">
    <location>
        <begin position="517"/>
        <end position="544"/>
    </location>
</feature>
<feature type="region of interest" description="Disordered" evidence="2">
    <location>
        <begin position="506"/>
        <end position="545"/>
    </location>
</feature>
<dbReference type="Pfam" id="PF22675">
    <property type="entry name" value="KH-I_KHDC4-BBP"/>
    <property type="match status" value="1"/>
</dbReference>
<reference evidence="4" key="1">
    <citation type="journal article" date="2020" name="Stud. Mycol.">
        <title>101 Dothideomycetes genomes: a test case for predicting lifestyles and emergence of pathogens.</title>
        <authorList>
            <person name="Haridas S."/>
            <person name="Albert R."/>
            <person name="Binder M."/>
            <person name="Bloem J."/>
            <person name="Labutti K."/>
            <person name="Salamov A."/>
            <person name="Andreopoulos B."/>
            <person name="Baker S."/>
            <person name="Barry K."/>
            <person name="Bills G."/>
            <person name="Bluhm B."/>
            <person name="Cannon C."/>
            <person name="Castanera R."/>
            <person name="Culley D."/>
            <person name="Daum C."/>
            <person name="Ezra D."/>
            <person name="Gonzalez J."/>
            <person name="Henrissat B."/>
            <person name="Kuo A."/>
            <person name="Liang C."/>
            <person name="Lipzen A."/>
            <person name="Lutzoni F."/>
            <person name="Magnuson J."/>
            <person name="Mondo S."/>
            <person name="Nolan M."/>
            <person name="Ohm R."/>
            <person name="Pangilinan J."/>
            <person name="Park H.-J."/>
            <person name="Ramirez L."/>
            <person name="Alfaro M."/>
            <person name="Sun H."/>
            <person name="Tritt A."/>
            <person name="Yoshinaga Y."/>
            <person name="Zwiers L.-H."/>
            <person name="Turgeon B."/>
            <person name="Goodwin S."/>
            <person name="Spatafora J."/>
            <person name="Crous P."/>
            <person name="Grigoriev I."/>
        </authorList>
    </citation>
    <scope>NUCLEOTIDE SEQUENCE</scope>
    <source>
        <strain evidence="4">CBS 119925</strain>
    </source>
</reference>
<name>A0A6A6UVX7_9PLEO</name>
<dbReference type="SMART" id="SM00322">
    <property type="entry name" value="KH"/>
    <property type="match status" value="1"/>
</dbReference>
<gene>
    <name evidence="4" type="ORF">M011DRAFT_412710</name>
</gene>
<dbReference type="InterPro" id="IPR036612">
    <property type="entry name" value="KH_dom_type_1_sf"/>
</dbReference>
<dbReference type="Gene3D" id="3.30.1370.10">
    <property type="entry name" value="K Homology domain, type 1"/>
    <property type="match status" value="1"/>
</dbReference>
<dbReference type="InterPro" id="IPR047889">
    <property type="entry name" value="KHDC4_KH-I_second"/>
</dbReference>